<dbReference type="SMART" id="SM00320">
    <property type="entry name" value="WD40"/>
    <property type="match status" value="3"/>
</dbReference>
<comment type="caution">
    <text evidence="7">The sequence shown here is derived from an EMBL/GenBank/DDBJ whole genome shotgun (WGS) entry which is preliminary data.</text>
</comment>
<accession>A0A1B7SQ35</accession>
<keyword evidence="8" id="KW-1185">Reference proteome</keyword>
<reference evidence="7" key="2">
    <citation type="submission" date="2021-01" db="EMBL/GenBank/DDBJ databases">
        <authorList>
            <person name="Schikora-Tamarit M.A."/>
        </authorList>
    </citation>
    <scope>NUCLEOTIDE SEQUENCE</scope>
    <source>
        <strain evidence="7">NCAIM Y.01608</strain>
    </source>
</reference>
<dbReference type="PROSITE" id="PS00678">
    <property type="entry name" value="WD_REPEATS_1"/>
    <property type="match status" value="1"/>
</dbReference>
<dbReference type="PROSITE" id="PS50082">
    <property type="entry name" value="WD_REPEATS_2"/>
    <property type="match status" value="3"/>
</dbReference>
<dbReference type="Proteomes" id="UP000788993">
    <property type="component" value="Unassembled WGS sequence"/>
</dbReference>
<evidence type="ECO:0000313" key="8">
    <source>
        <dbReference type="Proteomes" id="UP000788993"/>
    </source>
</evidence>
<comment type="subcellular location">
    <subcellularLocation>
        <location evidence="1">Nucleus</location>
    </subcellularLocation>
</comment>
<dbReference type="Pfam" id="PF00400">
    <property type="entry name" value="WD40"/>
    <property type="match status" value="3"/>
</dbReference>
<dbReference type="GO" id="GO:0048188">
    <property type="term" value="C:Set1C/COMPASS complex"/>
    <property type="evidence" value="ECO:0007669"/>
    <property type="project" value="TreeGrafter"/>
</dbReference>
<keyword evidence="6" id="KW-0539">Nucleus</keyword>
<dbReference type="InterPro" id="IPR019775">
    <property type="entry name" value="WD40_repeat_CS"/>
</dbReference>
<dbReference type="PANTHER" id="PTHR19861:SF0">
    <property type="entry name" value="WD REPEAT-CONTAINING PROTEIN 82"/>
    <property type="match status" value="1"/>
</dbReference>
<dbReference type="GO" id="GO:0003682">
    <property type="term" value="F:chromatin binding"/>
    <property type="evidence" value="ECO:0007669"/>
    <property type="project" value="TreeGrafter"/>
</dbReference>
<dbReference type="PROSITE" id="PS50294">
    <property type="entry name" value="WD_REPEATS_REGION"/>
    <property type="match status" value="1"/>
</dbReference>
<dbReference type="PRINTS" id="PR00320">
    <property type="entry name" value="GPROTEINBRPT"/>
</dbReference>
<keyword evidence="5" id="KW-0677">Repeat</keyword>
<sequence length="330" mass="36672">MATPISANLLLSLKPAKLFNNHVSNTPITSIDFDHTGQFLITAGVDESIHLYDVAKGKHVKPIYSKKYGCHLAKLGRKENTCVFASTKENDTIRYLSLHDNSFIRYFKGHTALVTDLAMADLNHMFVSASYDHTVRLWDTRSANCQATLVTDERPSSIALDPSNTVVAIHNAYSNVLSLHAVAHLTDRPFSTVVCDFVKPSSVTKIDFMNNNKYILITTNSTEHFLLDAFNLSLVARLPGQLPLIEREYPDTGNLTVSPDCRFIFGGNGDGSVLVWDLKLLSTESLPAVLYPVKKLENETKTLPRMLLFDPQYCVMASADSELCLWTPSS</sequence>
<evidence type="ECO:0000256" key="1">
    <source>
        <dbReference type="ARBA" id="ARBA00004123"/>
    </source>
</evidence>
<dbReference type="InterPro" id="IPR036322">
    <property type="entry name" value="WD40_repeat_dom_sf"/>
</dbReference>
<dbReference type="InterPro" id="IPR001680">
    <property type="entry name" value="WD40_rpt"/>
</dbReference>
<dbReference type="Gene3D" id="2.130.10.10">
    <property type="entry name" value="YVTN repeat-like/Quinoprotein amine dehydrogenase"/>
    <property type="match status" value="1"/>
</dbReference>
<gene>
    <name evidence="7" type="ORF">OGATHE_000091</name>
</gene>
<dbReference type="AlphaFoldDB" id="A0A1B7SQ35"/>
<comment type="similarity">
    <text evidence="2">Belongs to the WD repeat SWD2 family.</text>
</comment>
<dbReference type="GO" id="GO:0006353">
    <property type="term" value="P:DNA-templated transcription termination"/>
    <property type="evidence" value="ECO:0007669"/>
    <property type="project" value="UniProtKB-KW"/>
</dbReference>
<dbReference type="EMBL" id="JAEUBD010000013">
    <property type="protein sequence ID" value="KAH3678822.1"/>
    <property type="molecule type" value="Genomic_DNA"/>
</dbReference>
<keyword evidence="4" id="KW-0853">WD repeat</keyword>
<keyword evidence="3" id="KW-0806">Transcription termination</keyword>
<dbReference type="InterPro" id="IPR037867">
    <property type="entry name" value="Swd2/WDR82"/>
</dbReference>
<evidence type="ECO:0000256" key="6">
    <source>
        <dbReference type="ARBA" id="ARBA00023242"/>
    </source>
</evidence>
<keyword evidence="3" id="KW-0804">Transcription</keyword>
<dbReference type="InterPro" id="IPR015943">
    <property type="entry name" value="WD40/YVTN_repeat-like_dom_sf"/>
</dbReference>
<dbReference type="SUPFAM" id="SSF50978">
    <property type="entry name" value="WD40 repeat-like"/>
    <property type="match status" value="1"/>
</dbReference>
<evidence type="ECO:0000313" key="7">
    <source>
        <dbReference type="EMBL" id="KAH3678822.1"/>
    </source>
</evidence>
<protein>
    <submittedName>
        <fullName evidence="7">Uncharacterized protein</fullName>
    </submittedName>
</protein>
<evidence type="ECO:0000256" key="2">
    <source>
        <dbReference type="ARBA" id="ARBA00005616"/>
    </source>
</evidence>
<dbReference type="PANTHER" id="PTHR19861">
    <property type="entry name" value="WD40 REPEAT PROTEIN SWD2"/>
    <property type="match status" value="1"/>
</dbReference>
<organism evidence="7 8">
    <name type="scientific">Ogataea polymorpha</name>
    <dbReference type="NCBI Taxonomy" id="460523"/>
    <lineage>
        <taxon>Eukaryota</taxon>
        <taxon>Fungi</taxon>
        <taxon>Dikarya</taxon>
        <taxon>Ascomycota</taxon>
        <taxon>Saccharomycotina</taxon>
        <taxon>Pichiomycetes</taxon>
        <taxon>Pichiales</taxon>
        <taxon>Pichiaceae</taxon>
        <taxon>Ogataea</taxon>
    </lineage>
</organism>
<dbReference type="RefSeq" id="XP_018213268.1">
    <property type="nucleotide sequence ID" value="XM_018357921.1"/>
</dbReference>
<name>A0A1B7SQ35_9ASCO</name>
<evidence type="ECO:0000256" key="4">
    <source>
        <dbReference type="ARBA" id="ARBA00022574"/>
    </source>
</evidence>
<reference evidence="7" key="1">
    <citation type="journal article" date="2021" name="Open Biol.">
        <title>Shared evolutionary footprints suggest mitochondrial oxidative damage underlies multiple complex I losses in fungi.</title>
        <authorList>
            <person name="Schikora-Tamarit M.A."/>
            <person name="Marcet-Houben M."/>
            <person name="Nosek J."/>
            <person name="Gabaldon T."/>
        </authorList>
    </citation>
    <scope>NUCLEOTIDE SEQUENCE</scope>
    <source>
        <strain evidence="7">NCAIM Y.01608</strain>
    </source>
</reference>
<evidence type="ECO:0000256" key="3">
    <source>
        <dbReference type="ARBA" id="ARBA00022472"/>
    </source>
</evidence>
<evidence type="ECO:0000256" key="5">
    <source>
        <dbReference type="ARBA" id="ARBA00022737"/>
    </source>
</evidence>
<proteinExistence type="inferred from homology"/>
<keyword evidence="3" id="KW-0805">Transcription regulation</keyword>
<dbReference type="InterPro" id="IPR020472">
    <property type="entry name" value="WD40_PAC1"/>
</dbReference>